<evidence type="ECO:0000313" key="3">
    <source>
        <dbReference type="Proteomes" id="UP001219956"/>
    </source>
</evidence>
<comment type="caution">
    <text evidence="2">The sequence shown here is derived from an EMBL/GenBank/DDBJ whole genome shotgun (WGS) entry which is preliminary data.</text>
</comment>
<dbReference type="Proteomes" id="UP001219956">
    <property type="component" value="Unassembled WGS sequence"/>
</dbReference>
<dbReference type="RefSeq" id="WP_272751205.1">
    <property type="nucleotide sequence ID" value="NZ_JAQQLF010000007.1"/>
</dbReference>
<sequence length="117" mass="13508">MQDGTVERMPRQDDAIRNLTMVVYILQIVNLFGVPGAIVGVIINYVKRDEARDTLWDSHFSWQIRTFWWALLGAAISYPLIILFGLGFLTGALVWCWYVYRIVRGFLAFNDGKPLPR</sequence>
<feature type="transmembrane region" description="Helical" evidence="1">
    <location>
        <begin position="21"/>
        <end position="46"/>
    </location>
</feature>
<reference evidence="2 3" key="1">
    <citation type="submission" date="2023-01" db="EMBL/GenBank/DDBJ databases">
        <title>Novel species of the genus Vogesella isolated from rivers.</title>
        <authorList>
            <person name="Lu H."/>
        </authorList>
    </citation>
    <scope>NUCLEOTIDE SEQUENCE [LARGE SCALE GENOMIC DNA]</scope>
    <source>
        <strain evidence="2 3">DC21W</strain>
    </source>
</reference>
<accession>A0ABT5IW89</accession>
<evidence type="ECO:0000313" key="2">
    <source>
        <dbReference type="EMBL" id="MDC7716820.1"/>
    </source>
</evidence>
<organism evidence="2 3">
    <name type="scientific">Vogesella aquatica</name>
    <dbReference type="NCBI Taxonomy" id="2984206"/>
    <lineage>
        <taxon>Bacteria</taxon>
        <taxon>Pseudomonadati</taxon>
        <taxon>Pseudomonadota</taxon>
        <taxon>Betaproteobacteria</taxon>
        <taxon>Neisseriales</taxon>
        <taxon>Chromobacteriaceae</taxon>
        <taxon>Vogesella</taxon>
    </lineage>
</organism>
<keyword evidence="1" id="KW-0472">Membrane</keyword>
<evidence type="ECO:0000256" key="1">
    <source>
        <dbReference type="SAM" id="Phobius"/>
    </source>
</evidence>
<keyword evidence="1" id="KW-0812">Transmembrane</keyword>
<feature type="transmembrane region" description="Helical" evidence="1">
    <location>
        <begin position="66"/>
        <end position="99"/>
    </location>
</feature>
<keyword evidence="1" id="KW-1133">Transmembrane helix</keyword>
<keyword evidence="3" id="KW-1185">Reference proteome</keyword>
<protein>
    <recommendedName>
        <fullName evidence="4">Transmembrane protein</fullName>
    </recommendedName>
</protein>
<dbReference type="EMBL" id="JAQQLF010000007">
    <property type="protein sequence ID" value="MDC7716820.1"/>
    <property type="molecule type" value="Genomic_DNA"/>
</dbReference>
<gene>
    <name evidence="2" type="ORF">PQU95_06270</name>
</gene>
<evidence type="ECO:0008006" key="4">
    <source>
        <dbReference type="Google" id="ProtNLM"/>
    </source>
</evidence>
<name>A0ABT5IW89_9NEIS</name>
<proteinExistence type="predicted"/>